<evidence type="ECO:0000259" key="11">
    <source>
        <dbReference type="PROSITE" id="PS51093"/>
    </source>
</evidence>
<evidence type="ECO:0000256" key="3">
    <source>
        <dbReference type="ARBA" id="ARBA00022475"/>
    </source>
</evidence>
<keyword evidence="15" id="KW-1185">Reference proteome</keyword>
<gene>
    <name evidence="14" type="ORF">KQ656_06090</name>
</gene>
<feature type="domain" description="PTS EIIB type-1" evidence="12">
    <location>
        <begin position="4"/>
        <end position="86"/>
    </location>
</feature>
<feature type="transmembrane region" description="Helical" evidence="10">
    <location>
        <begin position="175"/>
        <end position="193"/>
    </location>
</feature>
<evidence type="ECO:0000259" key="12">
    <source>
        <dbReference type="PROSITE" id="PS51098"/>
    </source>
</evidence>
<feature type="domain" description="PTS EIIC type-1" evidence="13">
    <location>
        <begin position="104"/>
        <end position="475"/>
    </location>
</feature>
<dbReference type="PROSITE" id="PS51093">
    <property type="entry name" value="PTS_EIIA_TYPE_1"/>
    <property type="match status" value="1"/>
</dbReference>
<evidence type="ECO:0000256" key="4">
    <source>
        <dbReference type="ARBA" id="ARBA00022597"/>
    </source>
</evidence>
<dbReference type="InterPro" id="IPR050558">
    <property type="entry name" value="PTS_Sugar-Specific_Components"/>
</dbReference>
<dbReference type="PROSITE" id="PS51103">
    <property type="entry name" value="PTS_EIIC_TYPE_1"/>
    <property type="match status" value="1"/>
</dbReference>
<keyword evidence="2" id="KW-0813">Transport</keyword>
<protein>
    <submittedName>
        <fullName evidence="14">Beta-glucoside-specific PTS transporter subunit IIABC</fullName>
        <ecNumber evidence="14">2.7.1.-</ecNumber>
    </submittedName>
</protein>
<feature type="transmembrane region" description="Helical" evidence="10">
    <location>
        <begin position="258"/>
        <end position="282"/>
    </location>
</feature>
<evidence type="ECO:0000256" key="8">
    <source>
        <dbReference type="ARBA" id="ARBA00023136"/>
    </source>
</evidence>
<dbReference type="PROSITE" id="PS51098">
    <property type="entry name" value="PTS_EIIB_TYPE_1"/>
    <property type="match status" value="1"/>
</dbReference>
<dbReference type="InterPro" id="IPR001996">
    <property type="entry name" value="PTS_IIB_1"/>
</dbReference>
<feature type="transmembrane region" description="Helical" evidence="10">
    <location>
        <begin position="397"/>
        <end position="414"/>
    </location>
</feature>
<dbReference type="GO" id="GO:0016740">
    <property type="term" value="F:transferase activity"/>
    <property type="evidence" value="ECO:0007669"/>
    <property type="project" value="UniProtKB-KW"/>
</dbReference>
<keyword evidence="14" id="KW-0808">Transferase</keyword>
<feature type="transmembrane region" description="Helical" evidence="10">
    <location>
        <begin position="143"/>
        <end position="163"/>
    </location>
</feature>
<dbReference type="InterPro" id="IPR018113">
    <property type="entry name" value="PTrfase_EIIB_Cys"/>
</dbReference>
<dbReference type="Pfam" id="PF02378">
    <property type="entry name" value="PTS_EIIC"/>
    <property type="match status" value="1"/>
</dbReference>
<evidence type="ECO:0000313" key="14">
    <source>
        <dbReference type="EMBL" id="MBU6113518.1"/>
    </source>
</evidence>
<dbReference type="EMBL" id="JAHLZN010000007">
    <property type="protein sequence ID" value="MBU6113518.1"/>
    <property type="molecule type" value="Genomic_DNA"/>
</dbReference>
<proteinExistence type="predicted"/>
<organism evidence="14 15">
    <name type="scientific">Mammaliicoccus lentus</name>
    <name type="common">Staphylococcus lentus</name>
    <dbReference type="NCBI Taxonomy" id="42858"/>
    <lineage>
        <taxon>Bacteria</taxon>
        <taxon>Bacillati</taxon>
        <taxon>Bacillota</taxon>
        <taxon>Bacilli</taxon>
        <taxon>Bacillales</taxon>
        <taxon>Staphylococcaceae</taxon>
        <taxon>Mammaliicoccus</taxon>
    </lineage>
</organism>
<evidence type="ECO:0000256" key="9">
    <source>
        <dbReference type="PROSITE-ProRule" id="PRU00421"/>
    </source>
</evidence>
<feature type="active site" description="Phosphocysteine intermediate; for EIIB activity" evidence="9">
    <location>
        <position position="26"/>
    </location>
</feature>
<dbReference type="PANTHER" id="PTHR30175">
    <property type="entry name" value="PHOSPHOTRANSFERASE SYSTEM TRANSPORT PROTEIN"/>
    <property type="match status" value="1"/>
</dbReference>
<feature type="transmembrane region" description="Helical" evidence="10">
    <location>
        <begin position="442"/>
        <end position="464"/>
    </location>
</feature>
<dbReference type="NCBIfam" id="TIGR01995">
    <property type="entry name" value="PTS-II-ABC-beta"/>
    <property type="match status" value="1"/>
</dbReference>
<keyword evidence="7 10" id="KW-1133">Transmembrane helix</keyword>
<keyword evidence="5" id="KW-0598">Phosphotransferase system</keyword>
<keyword evidence="8 10" id="KW-0472">Membrane</keyword>
<sequence length="635" mass="70051">MKDQDLAKMIIEKVGGENNIKSLTHCITRLRFKLYDESKADTEFLKGHEDIVTVVKSGGQYQVVIGNHVPEVYEEIKKIIGPEMNNADNDHSSKKEGLFNQAIDIISGIFQPILGLLAAAGMIKGLNVLFTTTGLYQEDSGTSLIFNAIGDAMFTFLPIILGYTSAKKFGLTPMLGLLIGAILCYPEMQLSNISESGKPLYNLFANTMFESPVYQTFLGIPLITVDYTSTVIPIILITYFASKCEKALKKVIPDLVKFFFVPMITLLIALPLGFLIIGPLATFASNIISETVFSVRDFSPTLSGFIVGLTWQVLVIFGIHWGFIPVYINNIMTQGFDSVMMPFFACTFATAGVVLALFIKTKDPKTKKLSIPNFISSVFGVTEPAIYGMLLPLKKPFIISCIAGGIGGGFYGFFDFKKYMVGGMGIFELPAMIPSNGNMSNLWVAIAGIFISLFLGFILTMIFYKEKLEEDDESLENNLTSEDFESTTFSSPITGNIIPLSEVDDPVFSTESMGKGIAVDPTEEYIMSPCDGEVIALFPTNHAIGIKTVEGLNILIHIGINTVELNGQFFNNFVNQGDQFKKGDKLIEFDKEKIQEAGYSTVTPILVTNTDEYTNIDITEEKHIAFQDKLFHIDK</sequence>
<evidence type="ECO:0000256" key="7">
    <source>
        <dbReference type="ARBA" id="ARBA00022989"/>
    </source>
</evidence>
<evidence type="ECO:0000256" key="10">
    <source>
        <dbReference type="SAM" id="Phobius"/>
    </source>
</evidence>
<evidence type="ECO:0000256" key="2">
    <source>
        <dbReference type="ARBA" id="ARBA00022448"/>
    </source>
</evidence>
<evidence type="ECO:0000256" key="6">
    <source>
        <dbReference type="ARBA" id="ARBA00022692"/>
    </source>
</evidence>
<comment type="caution">
    <text evidence="14">The sequence shown here is derived from an EMBL/GenBank/DDBJ whole genome shotgun (WGS) entry which is preliminary data.</text>
</comment>
<dbReference type="PROSITE" id="PS00371">
    <property type="entry name" value="PTS_EIIA_TYPE_1_HIS"/>
    <property type="match status" value="1"/>
</dbReference>
<accession>A0ABS6GVQ0</accession>
<feature type="transmembrane region" description="Helical" evidence="10">
    <location>
        <begin position="213"/>
        <end position="237"/>
    </location>
</feature>
<feature type="transmembrane region" description="Helical" evidence="10">
    <location>
        <begin position="371"/>
        <end position="390"/>
    </location>
</feature>
<dbReference type="PANTHER" id="PTHR30175:SF1">
    <property type="entry name" value="PTS SYSTEM ARBUTIN-, CELLOBIOSE-, AND SALICIN-SPECIFIC EIIBC COMPONENT-RELATED"/>
    <property type="match status" value="1"/>
</dbReference>
<evidence type="ECO:0000313" key="15">
    <source>
        <dbReference type="Proteomes" id="UP000770161"/>
    </source>
</evidence>
<keyword evidence="6 10" id="KW-0812">Transmembrane</keyword>
<dbReference type="Pfam" id="PF00358">
    <property type="entry name" value="PTS_EIIA_1"/>
    <property type="match status" value="1"/>
</dbReference>
<dbReference type="InterPro" id="IPR013013">
    <property type="entry name" value="PTS_EIIC_1"/>
</dbReference>
<evidence type="ECO:0000256" key="1">
    <source>
        <dbReference type="ARBA" id="ARBA00004651"/>
    </source>
</evidence>
<keyword evidence="3" id="KW-1003">Cell membrane</keyword>
<reference evidence="14 15" key="1">
    <citation type="submission" date="2021-06" db="EMBL/GenBank/DDBJ databases">
        <title>Staphylococcus lentus K169 genome sequencing.</title>
        <authorList>
            <person name="Sundareshan S."/>
            <person name="Akhila D.S."/>
            <person name="Prachi D."/>
            <person name="Sivakumar R."/>
            <person name="Rajendhran J."/>
            <person name="Isloor S."/>
            <person name="Hegde N.R."/>
        </authorList>
    </citation>
    <scope>NUCLEOTIDE SEQUENCE [LARGE SCALE GENOMIC DNA]</scope>
    <source>
        <strain evidence="14 15">K169</strain>
    </source>
</reference>
<evidence type="ECO:0000259" key="13">
    <source>
        <dbReference type="PROSITE" id="PS51103"/>
    </source>
</evidence>
<feature type="transmembrane region" description="Helical" evidence="10">
    <location>
        <begin position="339"/>
        <end position="359"/>
    </location>
</feature>
<dbReference type="RefSeq" id="WP_216683498.1">
    <property type="nucleotide sequence ID" value="NZ_JAHLZN010000007.1"/>
</dbReference>
<dbReference type="PROSITE" id="PS01035">
    <property type="entry name" value="PTS_EIIB_TYPE_1_CYS"/>
    <property type="match status" value="1"/>
</dbReference>
<dbReference type="InterPro" id="IPR003352">
    <property type="entry name" value="PTS_EIIC"/>
</dbReference>
<keyword evidence="4" id="KW-0762">Sugar transport</keyword>
<feature type="transmembrane region" description="Helical" evidence="10">
    <location>
        <begin position="102"/>
        <end position="123"/>
    </location>
</feature>
<dbReference type="Pfam" id="PF00367">
    <property type="entry name" value="PTS_EIIB"/>
    <property type="match status" value="1"/>
</dbReference>
<dbReference type="Proteomes" id="UP000770161">
    <property type="component" value="Unassembled WGS sequence"/>
</dbReference>
<evidence type="ECO:0000256" key="5">
    <source>
        <dbReference type="ARBA" id="ARBA00022683"/>
    </source>
</evidence>
<comment type="subcellular location">
    <subcellularLocation>
        <location evidence="1">Cell membrane</location>
        <topology evidence="1">Multi-pass membrane protein</topology>
    </subcellularLocation>
</comment>
<dbReference type="NCBIfam" id="TIGR00830">
    <property type="entry name" value="PTBA"/>
    <property type="match status" value="1"/>
</dbReference>
<name>A0ABS6GVQ0_MAMLE</name>
<dbReference type="InterPro" id="IPR011297">
    <property type="entry name" value="PTS_IIABC_b_glu"/>
</dbReference>
<dbReference type="InterPro" id="IPR001127">
    <property type="entry name" value="PTS_EIIA_1_perm"/>
</dbReference>
<dbReference type="EC" id="2.7.1.-" evidence="14"/>
<dbReference type="CDD" id="cd00212">
    <property type="entry name" value="PTS_IIB_glc"/>
    <property type="match status" value="1"/>
</dbReference>
<feature type="domain" description="PTS EIIA type-1" evidence="11">
    <location>
        <begin position="505"/>
        <end position="609"/>
    </location>
</feature>
<feature type="transmembrane region" description="Helical" evidence="10">
    <location>
        <begin position="302"/>
        <end position="327"/>
    </location>
</feature>